<dbReference type="PANTHER" id="PTHR33332">
    <property type="entry name" value="REVERSE TRANSCRIPTASE DOMAIN-CONTAINING PROTEIN"/>
    <property type="match status" value="1"/>
</dbReference>
<dbReference type="OrthoDB" id="411823at2759"/>
<dbReference type="Proteomes" id="UP000593567">
    <property type="component" value="Unassembled WGS sequence"/>
</dbReference>
<feature type="domain" description="Reverse transcriptase" evidence="1">
    <location>
        <begin position="1"/>
        <end position="149"/>
    </location>
</feature>
<dbReference type="InterPro" id="IPR000477">
    <property type="entry name" value="RT_dom"/>
</dbReference>
<dbReference type="SUPFAM" id="SSF56672">
    <property type="entry name" value="DNA/RNA polymerases"/>
    <property type="match status" value="1"/>
</dbReference>
<name>A0A7J7IU86_BUGNE</name>
<evidence type="ECO:0000259" key="1">
    <source>
        <dbReference type="PROSITE" id="PS50878"/>
    </source>
</evidence>
<dbReference type="Pfam" id="PF00078">
    <property type="entry name" value="RVT_1"/>
    <property type="match status" value="1"/>
</dbReference>
<dbReference type="PROSITE" id="PS50878">
    <property type="entry name" value="RT_POL"/>
    <property type="match status" value="1"/>
</dbReference>
<reference evidence="2" key="1">
    <citation type="submission" date="2020-06" db="EMBL/GenBank/DDBJ databases">
        <title>Draft genome of Bugula neritina, a colonial animal packing powerful symbionts and potential medicines.</title>
        <authorList>
            <person name="Rayko M."/>
        </authorList>
    </citation>
    <scope>NUCLEOTIDE SEQUENCE [LARGE SCALE GENOMIC DNA]</scope>
    <source>
        <strain evidence="2">Kwan_BN1</strain>
    </source>
</reference>
<accession>A0A7J7IU86</accession>
<keyword evidence="3" id="KW-1185">Reference proteome</keyword>
<dbReference type="EMBL" id="VXIV02003388">
    <property type="protein sequence ID" value="KAF6017502.1"/>
    <property type="molecule type" value="Genomic_DNA"/>
</dbReference>
<sequence length="428" mass="49063">MIYRLQELGLEGNYLHVIDSFLTKREISLKINNHIHPATKCQIGLPQGSVLSPLLFIIYIRDMLSSIDGTGLQYADDCTVLMTGKDSSELQIRIENNCQQIQTWMDRWNLLINYQKTEIVVFNGDITPPIINANTIQISTSSKVLGITVDDHLTFEKQYSISTKCLTQRMNMLKPFIYAGLSPDISKKILTQVIMPKALYGASLWDYKTTISLHTYIKLLLGAHYNPPTESLHLLANIPPVNLVYTKERLQLIRGLVKTDNVSMLSDTPRSAITLKFMSDIKKLVHRTTKLTDLRPVDLTRHKITNCIQKEWTRQWNAQLANGMCPYGILPVLEPEHLFHQPLPLNNWRKDVGALCDLLTGHSRLLSFQYRINLTYTPVCTCLIEEETAYHYMYLCADYDAARAHTNPSTDNWESVISFLNLTRRLMF</sequence>
<dbReference type="InterPro" id="IPR043502">
    <property type="entry name" value="DNA/RNA_pol_sf"/>
</dbReference>
<organism evidence="2 3">
    <name type="scientific">Bugula neritina</name>
    <name type="common">Brown bryozoan</name>
    <name type="synonym">Sertularia neritina</name>
    <dbReference type="NCBI Taxonomy" id="10212"/>
    <lineage>
        <taxon>Eukaryota</taxon>
        <taxon>Metazoa</taxon>
        <taxon>Spiralia</taxon>
        <taxon>Lophotrochozoa</taxon>
        <taxon>Bryozoa</taxon>
        <taxon>Gymnolaemata</taxon>
        <taxon>Cheilostomatida</taxon>
        <taxon>Flustrina</taxon>
        <taxon>Buguloidea</taxon>
        <taxon>Bugulidae</taxon>
        <taxon>Bugula</taxon>
    </lineage>
</organism>
<proteinExistence type="predicted"/>
<protein>
    <recommendedName>
        <fullName evidence="1">Reverse transcriptase domain-containing protein</fullName>
    </recommendedName>
</protein>
<evidence type="ECO:0000313" key="2">
    <source>
        <dbReference type="EMBL" id="KAF6017502.1"/>
    </source>
</evidence>
<dbReference type="AlphaFoldDB" id="A0A7J7IU86"/>
<comment type="caution">
    <text evidence="2">The sequence shown here is derived from an EMBL/GenBank/DDBJ whole genome shotgun (WGS) entry which is preliminary data.</text>
</comment>
<evidence type="ECO:0000313" key="3">
    <source>
        <dbReference type="Proteomes" id="UP000593567"/>
    </source>
</evidence>
<gene>
    <name evidence="2" type="ORF">EB796_024190</name>
</gene>